<dbReference type="SUPFAM" id="SSF51092">
    <property type="entry name" value="Vitelline membrane outer protein-I (VMO-I)"/>
    <property type="match status" value="1"/>
</dbReference>
<proteinExistence type="predicted"/>
<reference evidence="1 2" key="1">
    <citation type="submission" date="2016-10" db="EMBL/GenBank/DDBJ databases">
        <authorList>
            <person name="Cai Z."/>
        </authorList>
    </citation>
    <scope>NUCLEOTIDE SEQUENCE [LARGE SCALE GENOMIC DNA]</scope>
</reference>
<name>A0A383WFA8_TETOB</name>
<dbReference type="InterPro" id="IPR005515">
    <property type="entry name" value="VOMI"/>
</dbReference>
<evidence type="ECO:0000313" key="2">
    <source>
        <dbReference type="Proteomes" id="UP000256970"/>
    </source>
</evidence>
<accession>A0A383WFA8</accession>
<dbReference type="GO" id="GO:0006644">
    <property type="term" value="P:phospholipid metabolic process"/>
    <property type="evidence" value="ECO:0007669"/>
    <property type="project" value="InterPro"/>
</dbReference>
<protein>
    <submittedName>
        <fullName evidence="1">Uncharacterized protein</fullName>
    </submittedName>
</protein>
<dbReference type="GO" id="GO:0050482">
    <property type="term" value="P:arachidonate secretion"/>
    <property type="evidence" value="ECO:0007669"/>
    <property type="project" value="InterPro"/>
</dbReference>
<dbReference type="Gene3D" id="2.100.10.20">
    <property type="entry name" value="Vitelline membrane outer layer protein I (VOMI)"/>
    <property type="match status" value="1"/>
</dbReference>
<dbReference type="GO" id="GO:0005615">
    <property type="term" value="C:extracellular space"/>
    <property type="evidence" value="ECO:0007669"/>
    <property type="project" value="TreeGrafter"/>
</dbReference>
<dbReference type="Proteomes" id="UP000256970">
    <property type="component" value="Unassembled WGS sequence"/>
</dbReference>
<gene>
    <name evidence="1" type="ORF">BQ4739_LOCUS16347</name>
</gene>
<dbReference type="InterPro" id="IPR036706">
    <property type="entry name" value="VOMI_sf"/>
</dbReference>
<dbReference type="GO" id="GO:0004623">
    <property type="term" value="F:phospholipase A2 activity"/>
    <property type="evidence" value="ECO:0007669"/>
    <property type="project" value="InterPro"/>
</dbReference>
<dbReference type="STRING" id="3088.A0A383WFA8"/>
<organism evidence="1 2">
    <name type="scientific">Tetradesmus obliquus</name>
    <name type="common">Green alga</name>
    <name type="synonym">Acutodesmus obliquus</name>
    <dbReference type="NCBI Taxonomy" id="3088"/>
    <lineage>
        <taxon>Eukaryota</taxon>
        <taxon>Viridiplantae</taxon>
        <taxon>Chlorophyta</taxon>
        <taxon>core chlorophytes</taxon>
        <taxon>Chlorophyceae</taxon>
        <taxon>CS clade</taxon>
        <taxon>Sphaeropleales</taxon>
        <taxon>Scenedesmaceae</taxon>
        <taxon>Tetradesmus</taxon>
    </lineage>
</organism>
<dbReference type="EMBL" id="FNXT01001246">
    <property type="protein sequence ID" value="SZX75980.1"/>
    <property type="molecule type" value="Genomic_DNA"/>
</dbReference>
<dbReference type="PANTHER" id="PTHR18841">
    <property type="entry name" value="VITELLINE MEMBRANE OUTER LAYER PROTEIN I-RELATED"/>
    <property type="match status" value="1"/>
</dbReference>
<dbReference type="SUPFAM" id="SSF48619">
    <property type="entry name" value="Phospholipase A2, PLA2"/>
    <property type="match status" value="1"/>
</dbReference>
<dbReference type="InterPro" id="IPR036444">
    <property type="entry name" value="PLipase_A2_dom_sf"/>
</dbReference>
<dbReference type="Pfam" id="PF03762">
    <property type="entry name" value="VOMI"/>
    <property type="match status" value="1"/>
</dbReference>
<dbReference type="AlphaFoldDB" id="A0A383WFA8"/>
<sequence length="296" mass="32088">MPCVHQRVQRALDTLPYQSQLTPCCQAHDWCYSCAWKVGWTGTTGKSNCDYLFWDNLYRACDFNYGSWNPECTACKTTADTMYVAVSSAAQSYFTTDTCPGDSFKLSNTNFCFNPIYTLNSVVSYISSDLRGAWGSWTNYAQCPLGSWMNGFSARVQPYQGLSKDDTALNAVQASCATRNGTQMATNLIPGGGGGNFGSWLGYSMCPAGRHIVAIAMQVEPSQGAWSDYTAANTFAGLCSDGTVLTHTTTNFGSWSAWKYCPTKTAVCAFKVKVEQAGAADCTSLNDVEVACCAKD</sequence>
<keyword evidence="2" id="KW-1185">Reference proteome</keyword>
<dbReference type="Gene3D" id="1.20.90.10">
    <property type="entry name" value="Phospholipase A2 domain"/>
    <property type="match status" value="1"/>
</dbReference>
<evidence type="ECO:0000313" key="1">
    <source>
        <dbReference type="EMBL" id="SZX75980.1"/>
    </source>
</evidence>
<dbReference type="PANTHER" id="PTHR18841:SF0">
    <property type="entry name" value="VITELLINE MEMBRANE OUTER LAYER 1 HOMOLOG A-RELATED"/>
    <property type="match status" value="1"/>
</dbReference>